<dbReference type="AlphaFoldDB" id="A0A5B7H6B5"/>
<accession>A0A5B7H6B5</accession>
<comment type="caution">
    <text evidence="1">The sequence shown here is derived from an EMBL/GenBank/DDBJ whole genome shotgun (WGS) entry which is preliminary data.</text>
</comment>
<gene>
    <name evidence="1" type="ORF">E2C01_060731</name>
</gene>
<evidence type="ECO:0000313" key="2">
    <source>
        <dbReference type="Proteomes" id="UP000324222"/>
    </source>
</evidence>
<evidence type="ECO:0000313" key="1">
    <source>
        <dbReference type="EMBL" id="MPC66582.1"/>
    </source>
</evidence>
<keyword evidence="2" id="KW-1185">Reference proteome</keyword>
<reference evidence="1 2" key="1">
    <citation type="submission" date="2019-05" db="EMBL/GenBank/DDBJ databases">
        <title>Another draft genome of Portunus trituberculatus and its Hox gene families provides insights of decapod evolution.</title>
        <authorList>
            <person name="Jeong J.-H."/>
            <person name="Song I."/>
            <person name="Kim S."/>
            <person name="Choi T."/>
            <person name="Kim D."/>
            <person name="Ryu S."/>
            <person name="Kim W."/>
        </authorList>
    </citation>
    <scope>NUCLEOTIDE SEQUENCE [LARGE SCALE GENOMIC DNA]</scope>
    <source>
        <tissue evidence="1">Muscle</tissue>
    </source>
</reference>
<protein>
    <submittedName>
        <fullName evidence="1">Uncharacterized protein</fullName>
    </submittedName>
</protein>
<proteinExistence type="predicted"/>
<name>A0A5B7H6B5_PORTR</name>
<dbReference type="EMBL" id="VSRR010024965">
    <property type="protein sequence ID" value="MPC66582.1"/>
    <property type="molecule type" value="Genomic_DNA"/>
</dbReference>
<organism evidence="1 2">
    <name type="scientific">Portunus trituberculatus</name>
    <name type="common">Swimming crab</name>
    <name type="synonym">Neptunus trituberculatus</name>
    <dbReference type="NCBI Taxonomy" id="210409"/>
    <lineage>
        <taxon>Eukaryota</taxon>
        <taxon>Metazoa</taxon>
        <taxon>Ecdysozoa</taxon>
        <taxon>Arthropoda</taxon>
        <taxon>Crustacea</taxon>
        <taxon>Multicrustacea</taxon>
        <taxon>Malacostraca</taxon>
        <taxon>Eumalacostraca</taxon>
        <taxon>Eucarida</taxon>
        <taxon>Decapoda</taxon>
        <taxon>Pleocyemata</taxon>
        <taxon>Brachyura</taxon>
        <taxon>Eubrachyura</taxon>
        <taxon>Portunoidea</taxon>
        <taxon>Portunidae</taxon>
        <taxon>Portuninae</taxon>
        <taxon>Portunus</taxon>
    </lineage>
</organism>
<sequence>MTSREAGRQGSVVRVLYVTPSLPKSRAKIDKLGRRQADKQAVIFNPLSTMTRFYVHSAHYSVILDSFRNLRGGLK</sequence>
<dbReference type="Proteomes" id="UP000324222">
    <property type="component" value="Unassembled WGS sequence"/>
</dbReference>